<dbReference type="PANTHER" id="PTHR24028">
    <property type="entry name" value="CADHERIN-87A"/>
    <property type="match status" value="1"/>
</dbReference>
<evidence type="ECO:0000256" key="2">
    <source>
        <dbReference type="ARBA" id="ARBA00023136"/>
    </source>
</evidence>
<dbReference type="STRING" id="151549.A0A4C1TLB7"/>
<reference evidence="6 7" key="1">
    <citation type="journal article" date="2019" name="Commun. Biol.">
        <title>The bagworm genome reveals a unique fibroin gene that provides high tensile strength.</title>
        <authorList>
            <person name="Kono N."/>
            <person name="Nakamura H."/>
            <person name="Ohtoshi R."/>
            <person name="Tomita M."/>
            <person name="Numata K."/>
            <person name="Arakawa K."/>
        </authorList>
    </citation>
    <scope>NUCLEOTIDE SEQUENCE [LARGE SCALE GENOMIC DNA]</scope>
</reference>
<dbReference type="GO" id="GO:0005509">
    <property type="term" value="F:calcium ion binding"/>
    <property type="evidence" value="ECO:0007669"/>
    <property type="project" value="InterPro"/>
</dbReference>
<keyword evidence="5" id="KW-1133">Transmembrane helix</keyword>
<accession>A0A4C1TLB7</accession>
<evidence type="ECO:0000256" key="5">
    <source>
        <dbReference type="SAM" id="Phobius"/>
    </source>
</evidence>
<keyword evidence="7" id="KW-1185">Reference proteome</keyword>
<dbReference type="InterPro" id="IPR020894">
    <property type="entry name" value="Cadherin_CS"/>
</dbReference>
<feature type="compositionally biased region" description="Polar residues" evidence="4">
    <location>
        <begin position="1098"/>
        <end position="1109"/>
    </location>
</feature>
<evidence type="ECO:0000256" key="4">
    <source>
        <dbReference type="SAM" id="MobiDB-lite"/>
    </source>
</evidence>
<organism evidence="6 7">
    <name type="scientific">Eumeta variegata</name>
    <name type="common">Bagworm moth</name>
    <name type="synonym">Eumeta japonica</name>
    <dbReference type="NCBI Taxonomy" id="151549"/>
    <lineage>
        <taxon>Eukaryota</taxon>
        <taxon>Metazoa</taxon>
        <taxon>Ecdysozoa</taxon>
        <taxon>Arthropoda</taxon>
        <taxon>Hexapoda</taxon>
        <taxon>Insecta</taxon>
        <taxon>Pterygota</taxon>
        <taxon>Neoptera</taxon>
        <taxon>Endopterygota</taxon>
        <taxon>Lepidoptera</taxon>
        <taxon>Glossata</taxon>
        <taxon>Ditrysia</taxon>
        <taxon>Tineoidea</taxon>
        <taxon>Psychidae</taxon>
        <taxon>Oiketicinae</taxon>
        <taxon>Eumeta</taxon>
    </lineage>
</organism>
<gene>
    <name evidence="6" type="ORF">EVAR_7612_1</name>
</gene>
<evidence type="ECO:0000313" key="7">
    <source>
        <dbReference type="Proteomes" id="UP000299102"/>
    </source>
</evidence>
<keyword evidence="3" id="KW-0325">Glycoprotein</keyword>
<evidence type="ECO:0008006" key="8">
    <source>
        <dbReference type="Google" id="ProtNLM"/>
    </source>
</evidence>
<sequence length="1184" mass="131453">MRFERISYQGSIENDTVLLEQIVLSEGYRADVVFSLHGDLSSYFEVHATERVVTLTKSRTIPDELLDGINVIVLELHATAPETITGYDDRSQLEFSSAEIMRFERISYQGSIEDDTVLLEQIVSEGYRADVVFFARRSHRISKCMLQRVVTLTKSRTIPDELLDGINVIVLELHATAPETITGYDDRSQLESYDRRNSACVQPSYYTGRYETTEGLTMDTQIYLRQGYDSSVSFELEGNFSSAEIMRFERISYQGSIEDDTVLLEQIVLSEGYRADVVFLCTEISSYFEVHATERVVTLTKSRTIPDELLDGINVIVLELHATAPETITGYTTIVLSLSHTTAVTVPAFSQAYYTGLYGPEDGLIMETPIYLNHLYSGLVSVVLEGEHSQYFSLEVVDTNYVVITLINPLPNDVIVNNHFITLTLRASVGDMTTETAIIIRFLNDSNNEDQPYFSGALFEGIFELGVVHHDVIAITNYDGSQLEIIGVYSSSFEGSITDGVALVSARDGVSIPLDISFVALELRASSARTALVLSVLHPASTPPTVEFTPAAYVIRIDVTQTGAVGRVHAAADNGETLTYALQIDNEHLQERISINNDGDLHVSAPINSGVYTFSVTATTLATQVSAIATVHLTVDSVSICGDDSVLRPLVILDRDEEQSHENLLVIEENTANRCRYTLTNRWPLNQDWLYVDERGLHARAIDREDPSIAFMALSQVQVQLDLHCEDDDISLTRNKRSTDIQAKLDWLGPYDYGSSKWILTDEIAYNPRRSLVNLIVNDINDNAPIFVEKENEPIVVGYPIPEILDAVMPMHLAVVKATDADVGENAAIVYWSDSPLLAVARESGSVHIRDNAASAIEDGTTFVIHATDRSGAPDGLTGSINLLVQHLDLSHIAVITVRNAFMDDEATILEAISAELSYDVKSLRAVVISDEYEITNESTEDEPARNVGSLRQGDSGASLQLYVYGLLEREPVEVNQLISDLEVVTGTILVANSIPLEQHIQAQEPCHYSNGPLIGLIIVSVLLFVVLIAIAVWFFIQWRKNKNYDKFSDRDSLASKTESLQSVPKFETMVRPKPNIEEIKRSERRLQEMLNAPIPAQQGSSSQLTSATPEVAKIDLPPPDTTIVIQSIDKLKDDPEASGSEDEFGERKTPARRKSVVTFNENVEKIIHVEDTPDDDNLEIYRL</sequence>
<evidence type="ECO:0000313" key="6">
    <source>
        <dbReference type="EMBL" id="GBP14178.1"/>
    </source>
</evidence>
<dbReference type="AlphaFoldDB" id="A0A4C1TLB7"/>
<protein>
    <recommendedName>
        <fullName evidence="8">Cadherin domain-containing protein</fullName>
    </recommendedName>
</protein>
<comment type="subcellular location">
    <subcellularLocation>
        <location evidence="1">Membrane</location>
    </subcellularLocation>
</comment>
<evidence type="ECO:0000256" key="3">
    <source>
        <dbReference type="ARBA" id="ARBA00023180"/>
    </source>
</evidence>
<name>A0A4C1TLB7_EUMVA</name>
<dbReference type="OrthoDB" id="6606209at2759"/>
<dbReference type="GO" id="GO:0005886">
    <property type="term" value="C:plasma membrane"/>
    <property type="evidence" value="ECO:0007669"/>
    <property type="project" value="InterPro"/>
</dbReference>
<dbReference type="GO" id="GO:0007155">
    <property type="term" value="P:cell adhesion"/>
    <property type="evidence" value="ECO:0007669"/>
    <property type="project" value="InterPro"/>
</dbReference>
<evidence type="ECO:0000256" key="1">
    <source>
        <dbReference type="ARBA" id="ARBA00004370"/>
    </source>
</evidence>
<dbReference type="PANTHER" id="PTHR24028:SF146">
    <property type="entry name" value="CADHERIN 96CB, ISOFORM D-RELATED"/>
    <property type="match status" value="1"/>
</dbReference>
<keyword evidence="2 5" id="KW-0472">Membrane</keyword>
<proteinExistence type="predicted"/>
<feature type="region of interest" description="Disordered" evidence="4">
    <location>
        <begin position="1131"/>
        <end position="1158"/>
    </location>
</feature>
<dbReference type="InterPro" id="IPR015919">
    <property type="entry name" value="Cadherin-like_sf"/>
</dbReference>
<feature type="region of interest" description="Disordered" evidence="4">
    <location>
        <begin position="1095"/>
        <end position="1119"/>
    </location>
</feature>
<dbReference type="PROSITE" id="PS00232">
    <property type="entry name" value="CADHERIN_1"/>
    <property type="match status" value="1"/>
</dbReference>
<dbReference type="EMBL" id="BGZK01000062">
    <property type="protein sequence ID" value="GBP14178.1"/>
    <property type="molecule type" value="Genomic_DNA"/>
</dbReference>
<feature type="transmembrane region" description="Helical" evidence="5">
    <location>
        <begin position="1014"/>
        <end position="1037"/>
    </location>
</feature>
<dbReference type="Gene3D" id="2.60.40.60">
    <property type="entry name" value="Cadherins"/>
    <property type="match status" value="1"/>
</dbReference>
<dbReference type="InterPro" id="IPR050174">
    <property type="entry name" value="Protocadherin/Cadherin-CA"/>
</dbReference>
<dbReference type="Proteomes" id="UP000299102">
    <property type="component" value="Unassembled WGS sequence"/>
</dbReference>
<dbReference type="SUPFAM" id="SSF49313">
    <property type="entry name" value="Cadherin-like"/>
    <property type="match status" value="1"/>
</dbReference>
<comment type="caution">
    <text evidence="6">The sequence shown here is derived from an EMBL/GenBank/DDBJ whole genome shotgun (WGS) entry which is preliminary data.</text>
</comment>
<keyword evidence="5" id="KW-0812">Transmembrane</keyword>